<dbReference type="AlphaFoldDB" id="A0A2X3AZA6"/>
<evidence type="ECO:0000313" key="2">
    <source>
        <dbReference type="Proteomes" id="UP000250166"/>
    </source>
</evidence>
<dbReference type="EMBL" id="UAWL01000006">
    <property type="protein sequence ID" value="SQB98238.1"/>
    <property type="molecule type" value="Genomic_DNA"/>
</dbReference>
<reference evidence="1 2" key="1">
    <citation type="submission" date="2018-06" db="EMBL/GenBank/DDBJ databases">
        <authorList>
            <consortium name="Pathogen Informatics"/>
            <person name="Doyle S."/>
        </authorList>
    </citation>
    <scope>NUCLEOTIDE SEQUENCE [LARGE SCALE GENOMIC DNA]</scope>
    <source>
        <strain evidence="1 2">NCTC13102</strain>
    </source>
</reference>
<dbReference type="Proteomes" id="UP000250166">
    <property type="component" value="Unassembled WGS sequence"/>
</dbReference>
<sequence length="133" mass="15120">MLIIGHQHIACEKFLEVQTIQEIQTTKTTQYTQQSDCVLWFKACNDYDFGLAKILASMQCQFGVLVENITDCMLYASFQPKYILIKDNAKTYQNLADNYLLDSKILLIIAKEESIATAALDGIDGVIFDFYLT</sequence>
<proteinExistence type="predicted"/>
<protein>
    <submittedName>
        <fullName evidence="1">Uncharacterized protein</fullName>
    </submittedName>
</protein>
<evidence type="ECO:0000313" key="1">
    <source>
        <dbReference type="EMBL" id="SQB98238.1"/>
    </source>
</evidence>
<dbReference type="RefSeq" id="WP_112058443.1">
    <property type="nucleotide sequence ID" value="NZ_UAWL01000006.1"/>
</dbReference>
<name>A0A2X3AZA6_9HELI</name>
<accession>A0A2X3AZA6</accession>
<organism evidence="1 2">
    <name type="scientific">Helicobacter fennelliae</name>
    <dbReference type="NCBI Taxonomy" id="215"/>
    <lineage>
        <taxon>Bacteria</taxon>
        <taxon>Pseudomonadati</taxon>
        <taxon>Campylobacterota</taxon>
        <taxon>Epsilonproteobacteria</taxon>
        <taxon>Campylobacterales</taxon>
        <taxon>Helicobacteraceae</taxon>
        <taxon>Helicobacter</taxon>
    </lineage>
</organism>
<gene>
    <name evidence="1" type="ORF">NCTC13102_00695</name>
</gene>